<dbReference type="Proteomes" id="UP001163603">
    <property type="component" value="Chromosome 2"/>
</dbReference>
<keyword evidence="2" id="KW-1185">Reference proteome</keyword>
<name>A0ACC0ZD45_9ROSI</name>
<proteinExistence type="predicted"/>
<organism evidence="1 2">
    <name type="scientific">Pistacia integerrima</name>
    <dbReference type="NCBI Taxonomy" id="434235"/>
    <lineage>
        <taxon>Eukaryota</taxon>
        <taxon>Viridiplantae</taxon>
        <taxon>Streptophyta</taxon>
        <taxon>Embryophyta</taxon>
        <taxon>Tracheophyta</taxon>
        <taxon>Spermatophyta</taxon>
        <taxon>Magnoliopsida</taxon>
        <taxon>eudicotyledons</taxon>
        <taxon>Gunneridae</taxon>
        <taxon>Pentapetalae</taxon>
        <taxon>rosids</taxon>
        <taxon>malvids</taxon>
        <taxon>Sapindales</taxon>
        <taxon>Anacardiaceae</taxon>
        <taxon>Pistacia</taxon>
    </lineage>
</organism>
<reference evidence="2" key="1">
    <citation type="journal article" date="2023" name="G3 (Bethesda)">
        <title>Genome assembly and association tests identify interacting loci associated with vigor, precocity, and sex in interspecific pistachio rootstocks.</title>
        <authorList>
            <person name="Palmer W."/>
            <person name="Jacygrad E."/>
            <person name="Sagayaradj S."/>
            <person name="Cavanaugh K."/>
            <person name="Han R."/>
            <person name="Bertier L."/>
            <person name="Beede B."/>
            <person name="Kafkas S."/>
            <person name="Golino D."/>
            <person name="Preece J."/>
            <person name="Michelmore R."/>
        </authorList>
    </citation>
    <scope>NUCLEOTIDE SEQUENCE [LARGE SCALE GENOMIC DNA]</scope>
</reference>
<comment type="caution">
    <text evidence="1">The sequence shown here is derived from an EMBL/GenBank/DDBJ whole genome shotgun (WGS) entry which is preliminary data.</text>
</comment>
<accession>A0ACC0ZD45</accession>
<evidence type="ECO:0000313" key="1">
    <source>
        <dbReference type="EMBL" id="KAJ0049485.1"/>
    </source>
</evidence>
<evidence type="ECO:0000313" key="2">
    <source>
        <dbReference type="Proteomes" id="UP001163603"/>
    </source>
</evidence>
<gene>
    <name evidence="1" type="ORF">Pint_15100</name>
</gene>
<protein>
    <submittedName>
        <fullName evidence="1">Uncharacterized protein</fullName>
    </submittedName>
</protein>
<dbReference type="EMBL" id="CM047737">
    <property type="protein sequence ID" value="KAJ0049485.1"/>
    <property type="molecule type" value="Genomic_DNA"/>
</dbReference>
<sequence>MFDPTPLDGITDNVRGELFHEPASLNNETWNSNQHQVQSLPPSTSFTTGIDAHYLPPLIENMENMVPIDHHNQVQSCSMDDEGEIALDCLQRQELNEWVESQHSNFLFWDNVEGPLGGEDIAPASSNTGTTLSSFP</sequence>